<comment type="caution">
    <text evidence="3">The sequence shown here is derived from an EMBL/GenBank/DDBJ whole genome shotgun (WGS) entry which is preliminary data.</text>
</comment>
<keyword evidence="1" id="KW-0175">Coiled coil</keyword>
<name>A0A8H4AXY7_GIGMA</name>
<sequence>MPANIENCAELPLDDRLNAIKLEQENPDERSSEASTIRQCRPILNNTAAKTKFIDKDDETPKKLLDKFTLSQIFGCLATLLIIVITMRYGQEMFSNESLIFKNIALDQKNYYSLSIRKISGYRVVVRDFSFIMERSDIMIKNGKKISEVLFELDKEIQKAGDELEEFRHQAKSFYFSFAIEMSSITQVIEKSQWLKYSLFKYFIKSNSHLLYKRFELLEQQILELQKQLKQVINTTYSVHNSADNTQGYLIDGEREAERVLKEHWLGNIVDYTVRVRAEDELLRVRIIIKMLKETSPVLLNFEALLKEYHRNQQDVAKVIQNIPIKPTVEDMKYLKKAVINLEEHHAQFSSAENQFMSMDTYNDKYLEEKKLLEEQRTKFSSEGYKPMGTYNDVKDVKNEYNYFNIIKDFLFFLVIIFIIFLIFLYIVMKIFLKTLESSLKPIFHAIEEIFHAIEEIFHTIKEKISKSAFYFDI</sequence>
<evidence type="ECO:0000256" key="1">
    <source>
        <dbReference type="SAM" id="Coils"/>
    </source>
</evidence>
<reference evidence="3 4" key="1">
    <citation type="journal article" date="2019" name="Environ. Microbiol.">
        <title>At the nexus of three kingdoms: the genome of the mycorrhizal fungus Gigaspora margarita provides insights into plant, endobacterial and fungal interactions.</title>
        <authorList>
            <person name="Venice F."/>
            <person name="Ghignone S."/>
            <person name="Salvioli di Fossalunga A."/>
            <person name="Amselem J."/>
            <person name="Novero M."/>
            <person name="Xianan X."/>
            <person name="Sedzielewska Toro K."/>
            <person name="Morin E."/>
            <person name="Lipzen A."/>
            <person name="Grigoriev I.V."/>
            <person name="Henrissat B."/>
            <person name="Martin F.M."/>
            <person name="Bonfante P."/>
        </authorList>
    </citation>
    <scope>NUCLEOTIDE SEQUENCE [LARGE SCALE GENOMIC DNA]</scope>
    <source>
        <strain evidence="3 4">BEG34</strain>
    </source>
</reference>
<dbReference type="AlphaFoldDB" id="A0A8H4AXY7"/>
<keyword evidence="4" id="KW-1185">Reference proteome</keyword>
<gene>
    <name evidence="3" type="ORF">F8M41_004300</name>
</gene>
<evidence type="ECO:0000313" key="3">
    <source>
        <dbReference type="EMBL" id="KAF0542829.1"/>
    </source>
</evidence>
<protein>
    <submittedName>
        <fullName evidence="3">Uncharacterized protein</fullName>
    </submittedName>
</protein>
<organism evidence="3 4">
    <name type="scientific">Gigaspora margarita</name>
    <dbReference type="NCBI Taxonomy" id="4874"/>
    <lineage>
        <taxon>Eukaryota</taxon>
        <taxon>Fungi</taxon>
        <taxon>Fungi incertae sedis</taxon>
        <taxon>Mucoromycota</taxon>
        <taxon>Glomeromycotina</taxon>
        <taxon>Glomeromycetes</taxon>
        <taxon>Diversisporales</taxon>
        <taxon>Gigasporaceae</taxon>
        <taxon>Gigaspora</taxon>
    </lineage>
</organism>
<accession>A0A8H4AXY7</accession>
<keyword evidence="2" id="KW-0472">Membrane</keyword>
<dbReference type="EMBL" id="WTPW01000140">
    <property type="protein sequence ID" value="KAF0542829.1"/>
    <property type="molecule type" value="Genomic_DNA"/>
</dbReference>
<dbReference type="Proteomes" id="UP000439903">
    <property type="component" value="Unassembled WGS sequence"/>
</dbReference>
<evidence type="ECO:0000313" key="4">
    <source>
        <dbReference type="Proteomes" id="UP000439903"/>
    </source>
</evidence>
<feature type="transmembrane region" description="Helical" evidence="2">
    <location>
        <begin position="410"/>
        <end position="433"/>
    </location>
</feature>
<keyword evidence="2" id="KW-1133">Transmembrane helix</keyword>
<keyword evidence="2" id="KW-0812">Transmembrane</keyword>
<proteinExistence type="predicted"/>
<feature type="coiled-coil region" evidence="1">
    <location>
        <begin position="335"/>
        <end position="383"/>
    </location>
</feature>
<feature type="transmembrane region" description="Helical" evidence="2">
    <location>
        <begin position="70"/>
        <end position="90"/>
    </location>
</feature>
<evidence type="ECO:0000256" key="2">
    <source>
        <dbReference type="SAM" id="Phobius"/>
    </source>
</evidence>